<gene>
    <name evidence="2" type="ORF">HDK90DRAFT_249365</name>
</gene>
<dbReference type="InterPro" id="IPR001005">
    <property type="entry name" value="SANT/Myb"/>
</dbReference>
<organism evidence="2 3">
    <name type="scientific">Phyllosticta capitalensis</name>
    <dbReference type="NCBI Taxonomy" id="121624"/>
    <lineage>
        <taxon>Eukaryota</taxon>
        <taxon>Fungi</taxon>
        <taxon>Dikarya</taxon>
        <taxon>Ascomycota</taxon>
        <taxon>Pezizomycotina</taxon>
        <taxon>Dothideomycetes</taxon>
        <taxon>Dothideomycetes incertae sedis</taxon>
        <taxon>Botryosphaeriales</taxon>
        <taxon>Phyllostictaceae</taxon>
        <taxon>Phyllosticta</taxon>
    </lineage>
</organism>
<keyword evidence="3" id="KW-1185">Reference proteome</keyword>
<dbReference type="Proteomes" id="UP001492380">
    <property type="component" value="Unassembled WGS sequence"/>
</dbReference>
<name>A0ABR1YQ27_9PEZI</name>
<proteinExistence type="predicted"/>
<dbReference type="CDD" id="cd00167">
    <property type="entry name" value="SANT"/>
    <property type="match status" value="1"/>
</dbReference>
<evidence type="ECO:0008006" key="4">
    <source>
        <dbReference type="Google" id="ProtNLM"/>
    </source>
</evidence>
<comment type="caution">
    <text evidence="2">The sequence shown here is derived from an EMBL/GenBank/DDBJ whole genome shotgun (WGS) entry which is preliminary data.</text>
</comment>
<dbReference type="Gene3D" id="1.10.10.60">
    <property type="entry name" value="Homeodomain-like"/>
    <property type="match status" value="1"/>
</dbReference>
<reference evidence="2 3" key="1">
    <citation type="submission" date="2024-04" db="EMBL/GenBank/DDBJ databases">
        <title>Phyllosticta paracitricarpa is synonymous to the EU quarantine fungus P. citricarpa based on phylogenomic analyses.</title>
        <authorList>
            <consortium name="Lawrence Berkeley National Laboratory"/>
            <person name="Van Ingen-Buijs V.A."/>
            <person name="Van Westerhoven A.C."/>
            <person name="Haridas S."/>
            <person name="Skiadas P."/>
            <person name="Martin F."/>
            <person name="Groenewald J.Z."/>
            <person name="Crous P.W."/>
            <person name="Seidl M.F."/>
        </authorList>
    </citation>
    <scope>NUCLEOTIDE SEQUENCE [LARGE SCALE GENOMIC DNA]</scope>
    <source>
        <strain evidence="2 3">CBS 123374</strain>
    </source>
</reference>
<evidence type="ECO:0000256" key="1">
    <source>
        <dbReference type="SAM" id="MobiDB-lite"/>
    </source>
</evidence>
<evidence type="ECO:0000313" key="2">
    <source>
        <dbReference type="EMBL" id="KAK8235547.1"/>
    </source>
</evidence>
<feature type="region of interest" description="Disordered" evidence="1">
    <location>
        <begin position="31"/>
        <end position="94"/>
    </location>
</feature>
<feature type="compositionally biased region" description="Basic and acidic residues" evidence="1">
    <location>
        <begin position="187"/>
        <end position="197"/>
    </location>
</feature>
<protein>
    <recommendedName>
        <fullName evidence="4">Myb-like domain-containing protein</fullName>
    </recommendedName>
</protein>
<feature type="compositionally biased region" description="Basic and acidic residues" evidence="1">
    <location>
        <begin position="60"/>
        <end position="74"/>
    </location>
</feature>
<evidence type="ECO:0000313" key="3">
    <source>
        <dbReference type="Proteomes" id="UP001492380"/>
    </source>
</evidence>
<accession>A0ABR1YQ27</accession>
<feature type="compositionally biased region" description="Low complexity" evidence="1">
    <location>
        <begin position="177"/>
        <end position="186"/>
    </location>
</feature>
<sequence length="278" mass="31144">MADKGARNPDVSNLFRDSLLYWVAGGSVYDRRQRKYTTRPPPKRVTDTQHHTATTEPAEVEVKMAKPEESKQASDGKSGQNGQGGDKKQGKVDLTFTAEEDATLLEMKHKGDSWKMIAQALKKPQGAIKNRFKEIAPDDLKATVGGKGNADEKRDAPAKKENAQQKSKNNSEKKQTNNKSSSAKNNDSSKDKKDDQSVRSGSSASRIMIPQYINGLETITLRPDETFTANDLVWLCDAFMRDNDERFIRLSSRYYDMTGRRIHPATIRDKLMRSGFAV</sequence>
<dbReference type="EMBL" id="JBBWRZ010000005">
    <property type="protein sequence ID" value="KAK8235547.1"/>
    <property type="molecule type" value="Genomic_DNA"/>
</dbReference>
<feature type="region of interest" description="Disordered" evidence="1">
    <location>
        <begin position="139"/>
        <end position="203"/>
    </location>
</feature>
<feature type="compositionally biased region" description="Basic and acidic residues" evidence="1">
    <location>
        <begin position="149"/>
        <end position="175"/>
    </location>
</feature>